<dbReference type="PANTHER" id="PTHR39142:SF1">
    <property type="entry name" value="AEL197CP"/>
    <property type="match status" value="1"/>
</dbReference>
<dbReference type="Pfam" id="PF12929">
    <property type="entry name" value="Mid1"/>
    <property type="match status" value="1"/>
</dbReference>
<dbReference type="OMA" id="NYMAFAV"/>
<dbReference type="AlphaFoldDB" id="A0A0D2M2A0"/>
<dbReference type="OrthoDB" id="5405745at2759"/>
<evidence type="ECO:0000313" key="3">
    <source>
        <dbReference type="Proteomes" id="UP000054270"/>
    </source>
</evidence>
<feature type="signal peptide" evidence="1">
    <location>
        <begin position="1"/>
        <end position="19"/>
    </location>
</feature>
<name>A0A0D2M2A0_HYPSF</name>
<dbReference type="EMBL" id="KN817606">
    <property type="protein sequence ID" value="KJA17268.1"/>
    <property type="molecule type" value="Genomic_DNA"/>
</dbReference>
<sequence length="255" mass="26924">MLPEALLCLLSATLAFAQARTTLGLNAVAPFTSSSLPKSFALPPSQNLALSVAICSGSTPIPRFFISNISNSDSQDDPSSAGGLDVFEISVQNGQGNWTGPFPNGGLLAVEQNGAQGISFQLGVSDSVPMHQVIPDSPFLGDTTSNQALLFSSPYLPVDTPAPTYPNYTLPAANMSQPDQPTSSPNFTLKIFSTSAGFANKPHTACFLQSQVSEGSIASQTQWVRDNFGWRTQWLLGGLTPSTNYTAFVLQSTNV</sequence>
<dbReference type="InterPro" id="IPR024338">
    <property type="entry name" value="MID1/Yam8"/>
</dbReference>
<protein>
    <submittedName>
        <fullName evidence="2">Uncharacterized protein</fullName>
    </submittedName>
</protein>
<proteinExistence type="predicted"/>
<dbReference type="GO" id="GO:0005262">
    <property type="term" value="F:calcium channel activity"/>
    <property type="evidence" value="ECO:0007669"/>
    <property type="project" value="InterPro"/>
</dbReference>
<evidence type="ECO:0000313" key="2">
    <source>
        <dbReference type="EMBL" id="KJA17268.1"/>
    </source>
</evidence>
<feature type="chain" id="PRO_5002258397" evidence="1">
    <location>
        <begin position="20"/>
        <end position="255"/>
    </location>
</feature>
<dbReference type="STRING" id="945553.A0A0D2M2A0"/>
<evidence type="ECO:0000256" key="1">
    <source>
        <dbReference type="SAM" id="SignalP"/>
    </source>
</evidence>
<keyword evidence="3" id="KW-1185">Reference proteome</keyword>
<feature type="non-terminal residue" evidence="2">
    <location>
        <position position="255"/>
    </location>
</feature>
<reference evidence="3" key="1">
    <citation type="submission" date="2014-04" db="EMBL/GenBank/DDBJ databases">
        <title>Evolutionary Origins and Diversification of the Mycorrhizal Mutualists.</title>
        <authorList>
            <consortium name="DOE Joint Genome Institute"/>
            <consortium name="Mycorrhizal Genomics Consortium"/>
            <person name="Kohler A."/>
            <person name="Kuo A."/>
            <person name="Nagy L.G."/>
            <person name="Floudas D."/>
            <person name="Copeland A."/>
            <person name="Barry K.W."/>
            <person name="Cichocki N."/>
            <person name="Veneault-Fourrey C."/>
            <person name="LaButti K."/>
            <person name="Lindquist E.A."/>
            <person name="Lipzen A."/>
            <person name="Lundell T."/>
            <person name="Morin E."/>
            <person name="Murat C."/>
            <person name="Riley R."/>
            <person name="Ohm R."/>
            <person name="Sun H."/>
            <person name="Tunlid A."/>
            <person name="Henrissat B."/>
            <person name="Grigoriev I.V."/>
            <person name="Hibbett D.S."/>
            <person name="Martin F."/>
        </authorList>
    </citation>
    <scope>NUCLEOTIDE SEQUENCE [LARGE SCALE GENOMIC DNA]</scope>
    <source>
        <strain evidence="3">FD-334 SS-4</strain>
    </source>
</reference>
<dbReference type="PANTHER" id="PTHR39142">
    <property type="entry name" value="MID1P"/>
    <property type="match status" value="1"/>
</dbReference>
<accession>A0A0D2M2A0</accession>
<keyword evidence="1" id="KW-0732">Signal</keyword>
<organism evidence="2 3">
    <name type="scientific">Hypholoma sublateritium (strain FD-334 SS-4)</name>
    <dbReference type="NCBI Taxonomy" id="945553"/>
    <lineage>
        <taxon>Eukaryota</taxon>
        <taxon>Fungi</taxon>
        <taxon>Dikarya</taxon>
        <taxon>Basidiomycota</taxon>
        <taxon>Agaricomycotina</taxon>
        <taxon>Agaricomycetes</taxon>
        <taxon>Agaricomycetidae</taxon>
        <taxon>Agaricales</taxon>
        <taxon>Agaricineae</taxon>
        <taxon>Strophariaceae</taxon>
        <taxon>Hypholoma</taxon>
    </lineage>
</organism>
<dbReference type="Proteomes" id="UP000054270">
    <property type="component" value="Unassembled WGS sequence"/>
</dbReference>
<gene>
    <name evidence="2" type="ORF">HYPSUDRAFT_46602</name>
</gene>
<dbReference type="GO" id="GO:0098703">
    <property type="term" value="P:calcium ion import across plasma membrane"/>
    <property type="evidence" value="ECO:0007669"/>
    <property type="project" value="InterPro"/>
</dbReference>